<dbReference type="EMBL" id="JAVXUP010000224">
    <property type="protein sequence ID" value="KAK3033715.1"/>
    <property type="molecule type" value="Genomic_DNA"/>
</dbReference>
<evidence type="ECO:0000313" key="2">
    <source>
        <dbReference type="EMBL" id="KAK3033715.1"/>
    </source>
</evidence>
<reference evidence="2" key="1">
    <citation type="submission" date="2022-12" db="EMBL/GenBank/DDBJ databases">
        <title>Draft genome assemblies for two species of Escallonia (Escalloniales).</title>
        <authorList>
            <person name="Chanderbali A."/>
            <person name="Dervinis C."/>
            <person name="Anghel I."/>
            <person name="Soltis D."/>
            <person name="Soltis P."/>
            <person name="Zapata F."/>
        </authorList>
    </citation>
    <scope>NUCLEOTIDE SEQUENCE</scope>
    <source>
        <strain evidence="2">UCBG64.0493</strain>
        <tissue evidence="2">Leaf</tissue>
    </source>
</reference>
<comment type="caution">
    <text evidence="2">The sequence shown here is derived from an EMBL/GenBank/DDBJ whole genome shotgun (WGS) entry which is preliminary data.</text>
</comment>
<sequence length="114" mass="12786">MRSELEPIKFQQYACEVFAKMPHIKPSPPARAAIGGISMEYTEGFDDSELLFLPQQITVCFPLASMAQKKLLSPNAAEMEPIDPNPDANPVRKRKQRREVVKAKLAPDPQQPPQ</sequence>
<organism evidence="2 3">
    <name type="scientific">Escallonia herrerae</name>
    <dbReference type="NCBI Taxonomy" id="1293975"/>
    <lineage>
        <taxon>Eukaryota</taxon>
        <taxon>Viridiplantae</taxon>
        <taxon>Streptophyta</taxon>
        <taxon>Embryophyta</taxon>
        <taxon>Tracheophyta</taxon>
        <taxon>Spermatophyta</taxon>
        <taxon>Magnoliopsida</taxon>
        <taxon>eudicotyledons</taxon>
        <taxon>Gunneridae</taxon>
        <taxon>Pentapetalae</taxon>
        <taxon>asterids</taxon>
        <taxon>campanulids</taxon>
        <taxon>Escalloniales</taxon>
        <taxon>Escalloniaceae</taxon>
        <taxon>Escallonia</taxon>
    </lineage>
</organism>
<dbReference type="Proteomes" id="UP001188597">
    <property type="component" value="Unassembled WGS sequence"/>
</dbReference>
<proteinExistence type="predicted"/>
<dbReference type="AlphaFoldDB" id="A0AA88X0K4"/>
<feature type="region of interest" description="Disordered" evidence="1">
    <location>
        <begin position="75"/>
        <end position="114"/>
    </location>
</feature>
<name>A0AA88X0K4_9ASTE</name>
<keyword evidence="3" id="KW-1185">Reference proteome</keyword>
<evidence type="ECO:0000256" key="1">
    <source>
        <dbReference type="SAM" id="MobiDB-lite"/>
    </source>
</evidence>
<protein>
    <submittedName>
        <fullName evidence="2">Uncharacterized protein</fullName>
    </submittedName>
</protein>
<evidence type="ECO:0000313" key="3">
    <source>
        <dbReference type="Proteomes" id="UP001188597"/>
    </source>
</evidence>
<gene>
    <name evidence="2" type="ORF">RJ639_034490</name>
</gene>
<accession>A0AA88X0K4</accession>